<accession>A0A6A6D5D2</accession>
<dbReference type="OrthoDB" id="412788at2759"/>
<proteinExistence type="predicted"/>
<protein>
    <recommendedName>
        <fullName evidence="4">GST C-terminal domain-containing protein</fullName>
    </recommendedName>
</protein>
<dbReference type="CDD" id="cd00299">
    <property type="entry name" value="GST_C_family"/>
    <property type="match status" value="1"/>
</dbReference>
<organism evidence="2 3">
    <name type="scientific">Zasmidium cellare ATCC 36951</name>
    <dbReference type="NCBI Taxonomy" id="1080233"/>
    <lineage>
        <taxon>Eukaryota</taxon>
        <taxon>Fungi</taxon>
        <taxon>Dikarya</taxon>
        <taxon>Ascomycota</taxon>
        <taxon>Pezizomycotina</taxon>
        <taxon>Dothideomycetes</taxon>
        <taxon>Dothideomycetidae</taxon>
        <taxon>Mycosphaerellales</taxon>
        <taxon>Mycosphaerellaceae</taxon>
        <taxon>Zasmidium</taxon>
    </lineage>
</organism>
<dbReference type="AlphaFoldDB" id="A0A6A6D5D2"/>
<name>A0A6A6D5D2_ZASCE</name>
<feature type="region of interest" description="Disordered" evidence="1">
    <location>
        <begin position="1"/>
        <end position="61"/>
    </location>
</feature>
<feature type="compositionally biased region" description="Basic and acidic residues" evidence="1">
    <location>
        <begin position="31"/>
        <end position="44"/>
    </location>
</feature>
<evidence type="ECO:0008006" key="4">
    <source>
        <dbReference type="Google" id="ProtNLM"/>
    </source>
</evidence>
<feature type="compositionally biased region" description="Polar residues" evidence="1">
    <location>
        <begin position="1"/>
        <end position="17"/>
    </location>
</feature>
<dbReference type="RefSeq" id="XP_033675154.1">
    <property type="nucleotide sequence ID" value="XM_033811152.1"/>
</dbReference>
<reference evidence="2" key="1">
    <citation type="journal article" date="2020" name="Stud. Mycol.">
        <title>101 Dothideomycetes genomes: a test case for predicting lifestyles and emergence of pathogens.</title>
        <authorList>
            <person name="Haridas S."/>
            <person name="Albert R."/>
            <person name="Binder M."/>
            <person name="Bloem J."/>
            <person name="Labutti K."/>
            <person name="Salamov A."/>
            <person name="Andreopoulos B."/>
            <person name="Baker S."/>
            <person name="Barry K."/>
            <person name="Bills G."/>
            <person name="Bluhm B."/>
            <person name="Cannon C."/>
            <person name="Castanera R."/>
            <person name="Culley D."/>
            <person name="Daum C."/>
            <person name="Ezra D."/>
            <person name="Gonzalez J."/>
            <person name="Henrissat B."/>
            <person name="Kuo A."/>
            <person name="Liang C."/>
            <person name="Lipzen A."/>
            <person name="Lutzoni F."/>
            <person name="Magnuson J."/>
            <person name="Mondo S."/>
            <person name="Nolan M."/>
            <person name="Ohm R."/>
            <person name="Pangilinan J."/>
            <person name="Park H.-J."/>
            <person name="Ramirez L."/>
            <person name="Alfaro M."/>
            <person name="Sun H."/>
            <person name="Tritt A."/>
            <person name="Yoshinaga Y."/>
            <person name="Zwiers L.-H."/>
            <person name="Turgeon B."/>
            <person name="Goodwin S."/>
            <person name="Spatafora J."/>
            <person name="Crous P."/>
            <person name="Grigoriev I."/>
        </authorList>
    </citation>
    <scope>NUCLEOTIDE SEQUENCE</scope>
    <source>
        <strain evidence="2">ATCC 36951</strain>
    </source>
</reference>
<keyword evidence="3" id="KW-1185">Reference proteome</keyword>
<evidence type="ECO:0000313" key="2">
    <source>
        <dbReference type="EMBL" id="KAF2174265.1"/>
    </source>
</evidence>
<dbReference type="Proteomes" id="UP000799537">
    <property type="component" value="Unassembled WGS sequence"/>
</dbReference>
<evidence type="ECO:0000256" key="1">
    <source>
        <dbReference type="SAM" id="MobiDB-lite"/>
    </source>
</evidence>
<gene>
    <name evidence="2" type="ORF">M409DRAFT_49123</name>
</gene>
<sequence length="404" mass="45681">MAPTTFQKHASKSTTAPHKSESNKTPVVPKSQEKSKQKDDKKDSSGPSRPQHITGARAHYNPAPYHFHPHLTYATFLNIEEDFEVTCHPHLTYVGYPSRAEDFAMAEDDEDEDVDDDENDIEEARRHSRKTRVTTHVHRQSVSMTSPRYTVYHSHYSLPSIIARFLVAVRGSPIDGLDDGFTEQVIDVFAGEQLSALFQAGGDVVADIPALRNESSRDTVSGPIEIARHLSDRYPALFPAKEADTIKAHIARLHDLDWFSLSLPVPRPSRGGDDQSREALQEFQHDLEQRLEGGASAWYRAALMYRLRTFQSPNDEVSRIYEVRARARHTLEAIEGHVVDHRGHPWIFGFERPSALDAHLVPSLARLEDAGNGGLIPPRLKGYLDAARRTQYWREVMGDRKTLR</sequence>
<dbReference type="EMBL" id="ML993579">
    <property type="protein sequence ID" value="KAF2174265.1"/>
    <property type="molecule type" value="Genomic_DNA"/>
</dbReference>
<dbReference type="GeneID" id="54564424"/>
<evidence type="ECO:0000313" key="3">
    <source>
        <dbReference type="Proteomes" id="UP000799537"/>
    </source>
</evidence>